<dbReference type="RefSeq" id="WP_352065475.1">
    <property type="nucleotide sequence ID" value="NZ_JBEPAZ010000054.1"/>
</dbReference>
<dbReference type="Gene3D" id="1.10.260.40">
    <property type="entry name" value="lambda repressor-like DNA-binding domains"/>
    <property type="match status" value="1"/>
</dbReference>
<keyword evidence="1" id="KW-0175">Coiled coil</keyword>
<evidence type="ECO:0000256" key="2">
    <source>
        <dbReference type="SAM" id="MobiDB-lite"/>
    </source>
</evidence>
<dbReference type="Gene3D" id="1.20.5.170">
    <property type="match status" value="1"/>
</dbReference>
<feature type="domain" description="HTH cro/C1-type" evidence="3">
    <location>
        <begin position="37"/>
        <end position="81"/>
    </location>
</feature>
<evidence type="ECO:0000313" key="5">
    <source>
        <dbReference type="Proteomes" id="UP001470023"/>
    </source>
</evidence>
<proteinExistence type="predicted"/>
<dbReference type="SUPFAM" id="SSF57997">
    <property type="entry name" value="Tropomyosin"/>
    <property type="match status" value="1"/>
</dbReference>
<feature type="region of interest" description="Disordered" evidence="2">
    <location>
        <begin position="387"/>
        <end position="412"/>
    </location>
</feature>
<dbReference type="CDD" id="cd00093">
    <property type="entry name" value="HTH_XRE"/>
    <property type="match status" value="1"/>
</dbReference>
<reference evidence="4 5" key="1">
    <citation type="submission" date="2024-06" db="EMBL/GenBank/DDBJ databases">
        <title>The Natural Products Discovery Center: Release of the First 8490 Sequenced Strains for Exploring Actinobacteria Biosynthetic Diversity.</title>
        <authorList>
            <person name="Kalkreuter E."/>
            <person name="Kautsar S.A."/>
            <person name="Yang D."/>
            <person name="Bader C.D."/>
            <person name="Teijaro C.N."/>
            <person name="Fluegel L."/>
            <person name="Davis C.M."/>
            <person name="Simpson J.R."/>
            <person name="Lauterbach L."/>
            <person name="Steele A.D."/>
            <person name="Gui C."/>
            <person name="Meng S."/>
            <person name="Li G."/>
            <person name="Viehrig K."/>
            <person name="Ye F."/>
            <person name="Su P."/>
            <person name="Kiefer A.F."/>
            <person name="Nichols A."/>
            <person name="Cepeda A.J."/>
            <person name="Yan W."/>
            <person name="Fan B."/>
            <person name="Jiang Y."/>
            <person name="Adhikari A."/>
            <person name="Zheng C.-J."/>
            <person name="Schuster L."/>
            <person name="Cowan T.M."/>
            <person name="Smanski M.J."/>
            <person name="Chevrette M.G."/>
            <person name="De Carvalho L.P.S."/>
            <person name="Shen B."/>
        </authorList>
    </citation>
    <scope>NUCLEOTIDE SEQUENCE [LARGE SCALE GENOMIC DNA]</scope>
    <source>
        <strain evidence="4 5">NPDC001166</strain>
    </source>
</reference>
<dbReference type="PROSITE" id="PS50943">
    <property type="entry name" value="HTH_CROC1"/>
    <property type="match status" value="1"/>
</dbReference>
<dbReference type="SMART" id="SM00530">
    <property type="entry name" value="HTH_XRE"/>
    <property type="match status" value="1"/>
</dbReference>
<protein>
    <submittedName>
        <fullName evidence="4">Helix-turn-helix domain-containing protein</fullName>
    </submittedName>
</protein>
<dbReference type="EMBL" id="JBEPAZ010000054">
    <property type="protein sequence ID" value="MER6433220.1"/>
    <property type="molecule type" value="Genomic_DNA"/>
</dbReference>
<evidence type="ECO:0000313" key="4">
    <source>
        <dbReference type="EMBL" id="MER6433220.1"/>
    </source>
</evidence>
<dbReference type="InterPro" id="IPR001387">
    <property type="entry name" value="Cro/C1-type_HTH"/>
</dbReference>
<accession>A0ABV1UHS4</accession>
<feature type="compositionally biased region" description="Basic and acidic residues" evidence="2">
    <location>
        <begin position="397"/>
        <end position="407"/>
    </location>
</feature>
<evidence type="ECO:0000256" key="1">
    <source>
        <dbReference type="SAM" id="Coils"/>
    </source>
</evidence>
<dbReference type="InterPro" id="IPR010982">
    <property type="entry name" value="Lambda_DNA-bd_dom_sf"/>
</dbReference>
<feature type="coiled-coil region" evidence="1">
    <location>
        <begin position="107"/>
        <end position="236"/>
    </location>
</feature>
<sequence length="447" mass="49087">MTKKGQAVGGAEGTAAYRYAARLRDGVEIYRVGGGGTQKKIAAATGISAATLSRYLSGERIAPPERLRAIRAYLEAQPVDFPNGFWDEVEELCGKAHRASGSPSVQRVQLAEDLARAEADLARAKEKLDRAEEQLAQARGEHQQAQQIAEGRLHALERRLRRLTEQLRKALVRARNTERARKYLEKRLAEQDQSLRQAQDYARRIEAELAQQKEQAERLVKEVGVLREQNRRLIEEGSAVPAPSTQVSGYTPQHVSVPVQPGLETAAAAEPVEAASPPQGQVAWPDLPYEPYGTTYLLQQDHLNYGYEYGTYDERTYAELLAGSLADTQLVAAGYPQAATLDPYPSYDASGYDLWASDPMHSAWGSEGQLASPLSAVTYDDPLLSTPTVPLTPPAHQEAEESRHGAEETSPPVLATQYNRTRRRAGAMSTAALIAALLSFHLDSHLR</sequence>
<dbReference type="SUPFAM" id="SSF47413">
    <property type="entry name" value="lambda repressor-like DNA-binding domains"/>
    <property type="match status" value="1"/>
</dbReference>
<evidence type="ECO:0000259" key="3">
    <source>
        <dbReference type="PROSITE" id="PS50943"/>
    </source>
</evidence>
<dbReference type="Pfam" id="PF01381">
    <property type="entry name" value="HTH_3"/>
    <property type="match status" value="1"/>
</dbReference>
<feature type="region of interest" description="Disordered" evidence="2">
    <location>
        <begin position="236"/>
        <end position="257"/>
    </location>
</feature>
<keyword evidence="5" id="KW-1185">Reference proteome</keyword>
<feature type="compositionally biased region" description="Polar residues" evidence="2">
    <location>
        <begin position="243"/>
        <end position="254"/>
    </location>
</feature>
<comment type="caution">
    <text evidence="4">The sequence shown here is derived from an EMBL/GenBank/DDBJ whole genome shotgun (WGS) entry which is preliminary data.</text>
</comment>
<organism evidence="4 5">
    <name type="scientific">Streptomyces sp. 900105245</name>
    <dbReference type="NCBI Taxonomy" id="3154379"/>
    <lineage>
        <taxon>Bacteria</taxon>
        <taxon>Bacillati</taxon>
        <taxon>Actinomycetota</taxon>
        <taxon>Actinomycetes</taxon>
        <taxon>Kitasatosporales</taxon>
        <taxon>Streptomycetaceae</taxon>
        <taxon>Streptomyces</taxon>
    </lineage>
</organism>
<dbReference type="Proteomes" id="UP001470023">
    <property type="component" value="Unassembled WGS sequence"/>
</dbReference>
<gene>
    <name evidence="4" type="ORF">ABT272_36680</name>
</gene>
<name>A0ABV1UHS4_9ACTN</name>